<name>A0A3N5DYQ4_9ENTR</name>
<evidence type="ECO:0000313" key="8">
    <source>
        <dbReference type="EMBL" id="RPH19707.1"/>
    </source>
</evidence>
<dbReference type="OrthoDB" id="9805703at2"/>
<dbReference type="Proteomes" id="UP000268615">
    <property type="component" value="Unassembled WGS sequence"/>
</dbReference>
<evidence type="ECO:0000256" key="4">
    <source>
        <dbReference type="ARBA" id="ARBA00022692"/>
    </source>
</evidence>
<keyword evidence="9" id="KW-1185">Reference proteome</keyword>
<sequence>KITIPWFAVLFIVVAMFNSLHVLPEWAVNTLITLDTFLLAMAMAALGLTTHFSALKKAGVRPLLMALVLFIWLIVGGGAINLGIHHLMA</sequence>
<dbReference type="InterPro" id="IPR018383">
    <property type="entry name" value="UPF0324_pro"/>
</dbReference>
<dbReference type="RefSeq" id="WP_124025821.1">
    <property type="nucleotide sequence ID" value="NZ_RPOH01000129.1"/>
</dbReference>
<feature type="transmembrane region" description="Helical" evidence="7">
    <location>
        <begin position="62"/>
        <end position="84"/>
    </location>
</feature>
<evidence type="ECO:0000256" key="3">
    <source>
        <dbReference type="ARBA" id="ARBA00022475"/>
    </source>
</evidence>
<evidence type="ECO:0000256" key="2">
    <source>
        <dbReference type="ARBA" id="ARBA00007977"/>
    </source>
</evidence>
<dbReference type="PANTHER" id="PTHR30106:SF2">
    <property type="entry name" value="UPF0324 INNER MEMBRANE PROTEIN YEIH"/>
    <property type="match status" value="1"/>
</dbReference>
<proteinExistence type="inferred from homology"/>
<reference evidence="8 9" key="1">
    <citation type="submission" date="2018-11" db="EMBL/GenBank/DDBJ databases">
        <title>Draft genome sequence of Buttiauxella warmboldiae CCUG 35512.</title>
        <authorList>
            <person name="Salva-Serra F."/>
            <person name="Marathe N."/>
            <person name="Moore E."/>
            <person name="Svensson L."/>
            <person name="Engstrom-Jakobsson H."/>
        </authorList>
    </citation>
    <scope>NUCLEOTIDE SEQUENCE [LARGE SCALE GENOMIC DNA]</scope>
    <source>
        <strain evidence="8 9">CCUG 35512</strain>
    </source>
</reference>
<evidence type="ECO:0000256" key="5">
    <source>
        <dbReference type="ARBA" id="ARBA00022989"/>
    </source>
</evidence>
<keyword evidence="4 7" id="KW-0812">Transmembrane</keyword>
<accession>A0A3N5DYQ4</accession>
<comment type="subcellular location">
    <subcellularLocation>
        <location evidence="1">Cell membrane</location>
        <topology evidence="1">Multi-pass membrane protein</topology>
    </subcellularLocation>
</comment>
<dbReference type="EMBL" id="RPOH01000129">
    <property type="protein sequence ID" value="RPH19707.1"/>
    <property type="molecule type" value="Genomic_DNA"/>
</dbReference>
<evidence type="ECO:0000256" key="1">
    <source>
        <dbReference type="ARBA" id="ARBA00004651"/>
    </source>
</evidence>
<dbReference type="Pfam" id="PF03601">
    <property type="entry name" value="Cons_hypoth698"/>
    <property type="match status" value="1"/>
</dbReference>
<comment type="similarity">
    <text evidence="2">Belongs to the UPF0324 family.</text>
</comment>
<keyword evidence="3" id="KW-1003">Cell membrane</keyword>
<organism evidence="8 9">
    <name type="scientific">Buttiauxella warmboldiae</name>
    <dbReference type="NCBI Taxonomy" id="82993"/>
    <lineage>
        <taxon>Bacteria</taxon>
        <taxon>Pseudomonadati</taxon>
        <taxon>Pseudomonadota</taxon>
        <taxon>Gammaproteobacteria</taxon>
        <taxon>Enterobacterales</taxon>
        <taxon>Enterobacteriaceae</taxon>
        <taxon>Buttiauxella</taxon>
    </lineage>
</organism>
<dbReference type="GO" id="GO:0005886">
    <property type="term" value="C:plasma membrane"/>
    <property type="evidence" value="ECO:0007669"/>
    <property type="project" value="UniProtKB-SubCell"/>
</dbReference>
<dbReference type="PANTHER" id="PTHR30106">
    <property type="entry name" value="INNER MEMBRANE PROTEIN YEIH-RELATED"/>
    <property type="match status" value="1"/>
</dbReference>
<gene>
    <name evidence="8" type="ORF">EHN07_20375</name>
</gene>
<keyword evidence="5 7" id="KW-1133">Transmembrane helix</keyword>
<evidence type="ECO:0000256" key="7">
    <source>
        <dbReference type="SAM" id="Phobius"/>
    </source>
</evidence>
<dbReference type="AlphaFoldDB" id="A0A3N5DYQ4"/>
<evidence type="ECO:0000256" key="6">
    <source>
        <dbReference type="ARBA" id="ARBA00023136"/>
    </source>
</evidence>
<protein>
    <submittedName>
        <fullName evidence="8">Putative sulfate exporter family transporter</fullName>
    </submittedName>
</protein>
<comment type="caution">
    <text evidence="8">The sequence shown here is derived from an EMBL/GenBank/DDBJ whole genome shotgun (WGS) entry which is preliminary data.</text>
</comment>
<feature type="transmembrane region" description="Helical" evidence="7">
    <location>
        <begin position="36"/>
        <end position="55"/>
    </location>
</feature>
<keyword evidence="6 7" id="KW-0472">Membrane</keyword>
<feature type="non-terminal residue" evidence="8">
    <location>
        <position position="1"/>
    </location>
</feature>
<evidence type="ECO:0000313" key="9">
    <source>
        <dbReference type="Proteomes" id="UP000268615"/>
    </source>
</evidence>
<feature type="transmembrane region" description="Helical" evidence="7">
    <location>
        <begin position="7"/>
        <end position="24"/>
    </location>
</feature>